<keyword evidence="1" id="KW-0378">Hydrolase</keyword>
<dbReference type="NCBIfam" id="TIGR01484">
    <property type="entry name" value="HAD-SF-IIB"/>
    <property type="match status" value="1"/>
</dbReference>
<proteinExistence type="predicted"/>
<dbReference type="InterPro" id="IPR006379">
    <property type="entry name" value="HAD-SF_hydro_IIB"/>
</dbReference>
<dbReference type="PROSITE" id="PS01229">
    <property type="entry name" value="COF_2"/>
    <property type="match status" value="1"/>
</dbReference>
<dbReference type="SFLD" id="SFLDS00003">
    <property type="entry name" value="Haloacid_Dehalogenase"/>
    <property type="match status" value="1"/>
</dbReference>
<dbReference type="InterPro" id="IPR000150">
    <property type="entry name" value="Cof"/>
</dbReference>
<dbReference type="SUPFAM" id="SSF56784">
    <property type="entry name" value="HAD-like"/>
    <property type="match status" value="1"/>
</dbReference>
<dbReference type="AlphaFoldDB" id="A0A6N8UD81"/>
<dbReference type="EMBL" id="WUUQ01000006">
    <property type="protein sequence ID" value="MXQ74389.1"/>
    <property type="molecule type" value="Genomic_DNA"/>
</dbReference>
<evidence type="ECO:0000313" key="2">
    <source>
        <dbReference type="Proteomes" id="UP000434036"/>
    </source>
</evidence>
<dbReference type="CDD" id="cd07516">
    <property type="entry name" value="HAD_Pase"/>
    <property type="match status" value="1"/>
</dbReference>
<organism evidence="1 2">
    <name type="scientific">Copranaerobaculum intestinale</name>
    <dbReference type="NCBI Taxonomy" id="2692629"/>
    <lineage>
        <taxon>Bacteria</taxon>
        <taxon>Bacillati</taxon>
        <taxon>Bacillota</taxon>
        <taxon>Erysipelotrichia</taxon>
        <taxon>Erysipelotrichales</taxon>
        <taxon>Erysipelotrichaceae</taxon>
        <taxon>Copranaerobaculum</taxon>
    </lineage>
</organism>
<dbReference type="GO" id="GO:0000287">
    <property type="term" value="F:magnesium ion binding"/>
    <property type="evidence" value="ECO:0007669"/>
    <property type="project" value="TreeGrafter"/>
</dbReference>
<keyword evidence="2" id="KW-1185">Reference proteome</keyword>
<dbReference type="RefSeq" id="WP_160625766.1">
    <property type="nucleotide sequence ID" value="NZ_WUUQ01000006.1"/>
</dbReference>
<name>A0A6N8UD81_9FIRM</name>
<dbReference type="SFLD" id="SFLDG01140">
    <property type="entry name" value="C2.B:_Phosphomannomutase_and_P"/>
    <property type="match status" value="1"/>
</dbReference>
<comment type="caution">
    <text evidence="1">The sequence shown here is derived from an EMBL/GenBank/DDBJ whole genome shotgun (WGS) entry which is preliminary data.</text>
</comment>
<dbReference type="InterPro" id="IPR023214">
    <property type="entry name" value="HAD_sf"/>
</dbReference>
<sequence length="288" mass="32426">MDIKMIACDLDGTLLTKNHEVSPFTKQMLLEAQKRGIIVTLATGRDKGSLDFVYEPLELENGNNYVAGINGQVIYSFQKKEYFVDAVMDGEDAKKCMQVAKAFNLECICCCGYDHYNYISKPLKLMKQVRSLLAGQPTDYGLQDGKRNFIEVDIDQLEITQDINKIIYIQSAKFFRKNLPVLREALKDYEVLMVGDAWMEIMPKGVSKGNALKRIAEENGFTMDHVMVFGDAENDLSMFDMAGYSVAMGNAMPVVKEHASMVCDDNEHDGIGKTIENYLFQAKTEPTN</sequence>
<dbReference type="Pfam" id="PF08282">
    <property type="entry name" value="Hydrolase_3"/>
    <property type="match status" value="1"/>
</dbReference>
<dbReference type="GO" id="GO:0005829">
    <property type="term" value="C:cytosol"/>
    <property type="evidence" value="ECO:0007669"/>
    <property type="project" value="TreeGrafter"/>
</dbReference>
<protein>
    <submittedName>
        <fullName evidence="1">Cof-type HAD-IIB family hydrolase</fullName>
    </submittedName>
</protein>
<dbReference type="PANTHER" id="PTHR10000">
    <property type="entry name" value="PHOSPHOSERINE PHOSPHATASE"/>
    <property type="match status" value="1"/>
</dbReference>
<accession>A0A6N8UD81</accession>
<reference evidence="1 2" key="1">
    <citation type="submission" date="2019-12" db="EMBL/GenBank/DDBJ databases">
        <authorList>
            <person name="Yang R."/>
        </authorList>
    </citation>
    <scope>NUCLEOTIDE SEQUENCE [LARGE SCALE GENOMIC DNA]</scope>
    <source>
        <strain evidence="1 2">DONG20-135</strain>
    </source>
</reference>
<dbReference type="Gene3D" id="3.40.50.1000">
    <property type="entry name" value="HAD superfamily/HAD-like"/>
    <property type="match status" value="1"/>
</dbReference>
<dbReference type="GO" id="GO:0016791">
    <property type="term" value="F:phosphatase activity"/>
    <property type="evidence" value="ECO:0007669"/>
    <property type="project" value="UniProtKB-ARBA"/>
</dbReference>
<dbReference type="Proteomes" id="UP000434036">
    <property type="component" value="Unassembled WGS sequence"/>
</dbReference>
<evidence type="ECO:0000313" key="1">
    <source>
        <dbReference type="EMBL" id="MXQ74389.1"/>
    </source>
</evidence>
<dbReference type="NCBIfam" id="TIGR00099">
    <property type="entry name" value="Cof-subfamily"/>
    <property type="match status" value="1"/>
</dbReference>
<dbReference type="InterPro" id="IPR036412">
    <property type="entry name" value="HAD-like_sf"/>
</dbReference>
<dbReference type="Gene3D" id="3.30.1240.10">
    <property type="match status" value="1"/>
</dbReference>
<gene>
    <name evidence="1" type="ORF">GSF08_10680</name>
</gene>
<dbReference type="PANTHER" id="PTHR10000:SF8">
    <property type="entry name" value="HAD SUPERFAMILY HYDROLASE-LIKE, TYPE 3"/>
    <property type="match status" value="1"/>
</dbReference>
<reference evidence="1 2" key="2">
    <citation type="submission" date="2020-01" db="EMBL/GenBank/DDBJ databases">
        <title>Clostridiaceae sp. nov. isolated from the gut of human by culturomics.</title>
        <authorList>
            <person name="Chang Y."/>
        </authorList>
    </citation>
    <scope>NUCLEOTIDE SEQUENCE [LARGE SCALE GENOMIC DNA]</scope>
    <source>
        <strain evidence="1 2">DONG20-135</strain>
    </source>
</reference>